<gene>
    <name evidence="2" type="primary">LOC100372565</name>
</gene>
<protein>
    <submittedName>
        <fullName evidence="2">Uncharacterized protein LOC100372565</fullName>
    </submittedName>
</protein>
<dbReference type="Proteomes" id="UP000694865">
    <property type="component" value="Unplaced"/>
</dbReference>
<evidence type="ECO:0000313" key="2">
    <source>
        <dbReference type="RefSeq" id="XP_006813456.1"/>
    </source>
</evidence>
<organism evidence="1 2">
    <name type="scientific">Saccoglossus kowalevskii</name>
    <name type="common">Acorn worm</name>
    <dbReference type="NCBI Taxonomy" id="10224"/>
    <lineage>
        <taxon>Eukaryota</taxon>
        <taxon>Metazoa</taxon>
        <taxon>Hemichordata</taxon>
        <taxon>Enteropneusta</taxon>
        <taxon>Harrimaniidae</taxon>
        <taxon>Saccoglossus</taxon>
    </lineage>
</organism>
<accession>A0ABM0M0B5</accession>
<dbReference type="GeneID" id="100372565"/>
<keyword evidence="1" id="KW-1185">Reference proteome</keyword>
<evidence type="ECO:0000313" key="1">
    <source>
        <dbReference type="Proteomes" id="UP000694865"/>
    </source>
</evidence>
<dbReference type="RefSeq" id="XP_006813456.1">
    <property type="nucleotide sequence ID" value="XM_006813393.1"/>
</dbReference>
<sequence>MATTTTSAYNANRLEELKRLIEGELDEELHKMEEKGIFPKRSFCRNSDGNFDNKCPYSAPYCFTGITSNGDASAQNVCSPSPDPCGGVPCSSQEKCETYYLSGEPGFRCTISDEVEDFVRFCDFCENDLGRQCETLSQGGFGCMRKSGGSRILN</sequence>
<name>A0ABM0M0B5_SACKO</name>
<reference evidence="2" key="1">
    <citation type="submission" date="2025-08" db="UniProtKB">
        <authorList>
            <consortium name="RefSeq"/>
        </authorList>
    </citation>
    <scope>IDENTIFICATION</scope>
    <source>
        <tissue evidence="2">Testes</tissue>
    </source>
</reference>
<proteinExistence type="predicted"/>